<dbReference type="PANTHER" id="PTHR43818">
    <property type="entry name" value="BCDNA.GH03377"/>
    <property type="match status" value="1"/>
</dbReference>
<reference evidence="4 5" key="1">
    <citation type="journal article" date="2011" name="J. Bacteriol.">
        <title>Genome sequence of 'Pedosphaera parvula' Ellin514, an aerobic Verrucomicrobial isolate from pasture soil.</title>
        <authorList>
            <person name="Kant R."/>
            <person name="van Passel M.W."/>
            <person name="Sangwan P."/>
            <person name="Palva A."/>
            <person name="Lucas S."/>
            <person name="Copeland A."/>
            <person name="Lapidus A."/>
            <person name="Glavina Del Rio T."/>
            <person name="Dalin E."/>
            <person name="Tice H."/>
            <person name="Bruce D."/>
            <person name="Goodwin L."/>
            <person name="Pitluck S."/>
            <person name="Chertkov O."/>
            <person name="Larimer F.W."/>
            <person name="Land M.L."/>
            <person name="Hauser L."/>
            <person name="Brettin T.S."/>
            <person name="Detter J.C."/>
            <person name="Han S."/>
            <person name="de Vos W.M."/>
            <person name="Janssen P.H."/>
            <person name="Smidt H."/>
        </authorList>
    </citation>
    <scope>NUCLEOTIDE SEQUENCE [LARGE SCALE GENOMIC DNA]</scope>
    <source>
        <strain evidence="4 5">Ellin514</strain>
    </source>
</reference>
<evidence type="ECO:0000259" key="2">
    <source>
        <dbReference type="Pfam" id="PF01408"/>
    </source>
</evidence>
<dbReference type="Pfam" id="PF22725">
    <property type="entry name" value="GFO_IDH_MocA_C3"/>
    <property type="match status" value="1"/>
</dbReference>
<accession>B9XMB0</accession>
<keyword evidence="5" id="KW-1185">Reference proteome</keyword>
<dbReference type="STRING" id="320771.Cflav_PD2001"/>
<dbReference type="GO" id="GO:0016491">
    <property type="term" value="F:oxidoreductase activity"/>
    <property type="evidence" value="ECO:0007669"/>
    <property type="project" value="UniProtKB-KW"/>
</dbReference>
<dbReference type="GO" id="GO:0000166">
    <property type="term" value="F:nucleotide binding"/>
    <property type="evidence" value="ECO:0007669"/>
    <property type="project" value="InterPro"/>
</dbReference>
<dbReference type="Gene3D" id="3.30.360.10">
    <property type="entry name" value="Dihydrodipicolinate Reductase, domain 2"/>
    <property type="match status" value="1"/>
</dbReference>
<evidence type="ECO:0000256" key="1">
    <source>
        <dbReference type="ARBA" id="ARBA00023002"/>
    </source>
</evidence>
<name>B9XMB0_PEDPL</name>
<dbReference type="EMBL" id="ABOX02000034">
    <property type="protein sequence ID" value="EEF58952.1"/>
    <property type="molecule type" value="Genomic_DNA"/>
</dbReference>
<dbReference type="InterPro" id="IPR055170">
    <property type="entry name" value="GFO_IDH_MocA-like_dom"/>
</dbReference>
<proteinExistence type="predicted"/>
<evidence type="ECO:0000259" key="3">
    <source>
        <dbReference type="Pfam" id="PF22725"/>
    </source>
</evidence>
<feature type="domain" description="GFO/IDH/MocA-like oxidoreductase" evidence="3">
    <location>
        <begin position="159"/>
        <end position="296"/>
    </location>
</feature>
<dbReference type="SUPFAM" id="SSF55347">
    <property type="entry name" value="Glyceraldehyde-3-phosphate dehydrogenase-like, C-terminal domain"/>
    <property type="match status" value="1"/>
</dbReference>
<protein>
    <submittedName>
        <fullName evidence="4">Oxidoreductase domain protein</fullName>
    </submittedName>
</protein>
<organism evidence="4 5">
    <name type="scientific">Pedosphaera parvula (strain Ellin514)</name>
    <dbReference type="NCBI Taxonomy" id="320771"/>
    <lineage>
        <taxon>Bacteria</taxon>
        <taxon>Pseudomonadati</taxon>
        <taxon>Verrucomicrobiota</taxon>
        <taxon>Pedosphaerae</taxon>
        <taxon>Pedosphaerales</taxon>
        <taxon>Pedosphaeraceae</taxon>
        <taxon>Pedosphaera</taxon>
    </lineage>
</organism>
<evidence type="ECO:0000313" key="4">
    <source>
        <dbReference type="EMBL" id="EEF58952.1"/>
    </source>
</evidence>
<sequence length="396" mass="44796">MLPDGSTEHMLRLFSILEFMKQKMRLGIIGGGLMGREAASAFGRWFVLENFPVQAELVAVCDLQDKLLEWFKQVPTVKLLTKDHQELLRSPDVDVVYVAVPHNLHEKLYLDVLNSGKDLLAEKPFGIDLNASKTIHEAVRKSGRFVRCSSEFPFLPGAQRAMQYVHSGKIGRIMEIRSGFWHASDMDPNKAVNWKRQNKTNGEIGVMGDLGMHVVHVPFRMGWKPLRVYAQLQKVYTQRPDGKGGMAPCDTWDNAMLHTEVLINNEEVPMRLEMKRLAPGEMNTWFIEVLGTEGGVRFSTKDPKTLWIFERGKEQIWQKIDLGYQMPFQTITGGIFEVGFPDCFLQMWAAYAAERAGELGTRFGCATPEEAVLSHELFAAALESHTQKKVVSLARA</sequence>
<dbReference type="Gene3D" id="3.40.50.720">
    <property type="entry name" value="NAD(P)-binding Rossmann-like Domain"/>
    <property type="match status" value="1"/>
</dbReference>
<gene>
    <name evidence="4" type="ORF">Cflav_PD2001</name>
</gene>
<dbReference type="InterPro" id="IPR000683">
    <property type="entry name" value="Gfo/Idh/MocA-like_OxRdtase_N"/>
</dbReference>
<dbReference type="Pfam" id="PF01408">
    <property type="entry name" value="GFO_IDH_MocA"/>
    <property type="match status" value="1"/>
</dbReference>
<dbReference type="PANTHER" id="PTHR43818:SF11">
    <property type="entry name" value="BCDNA.GH03377"/>
    <property type="match status" value="1"/>
</dbReference>
<dbReference type="Proteomes" id="UP000003688">
    <property type="component" value="Unassembled WGS sequence"/>
</dbReference>
<dbReference type="InterPro" id="IPR050463">
    <property type="entry name" value="Gfo/Idh/MocA_oxidrdct_glycsds"/>
</dbReference>
<comment type="caution">
    <text evidence="4">The sequence shown here is derived from an EMBL/GenBank/DDBJ whole genome shotgun (WGS) entry which is preliminary data.</text>
</comment>
<keyword evidence="1" id="KW-0560">Oxidoreductase</keyword>
<dbReference type="AlphaFoldDB" id="B9XMB0"/>
<dbReference type="InterPro" id="IPR036291">
    <property type="entry name" value="NAD(P)-bd_dom_sf"/>
</dbReference>
<feature type="domain" description="Gfo/Idh/MocA-like oxidoreductase N-terminal" evidence="2">
    <location>
        <begin position="25"/>
        <end position="146"/>
    </location>
</feature>
<evidence type="ECO:0000313" key="5">
    <source>
        <dbReference type="Proteomes" id="UP000003688"/>
    </source>
</evidence>
<dbReference type="SUPFAM" id="SSF51735">
    <property type="entry name" value="NAD(P)-binding Rossmann-fold domains"/>
    <property type="match status" value="1"/>
</dbReference>